<dbReference type="PANTHER" id="PTHR10612:SF34">
    <property type="entry name" value="APOLIPOPROTEIN D"/>
    <property type="match status" value="1"/>
</dbReference>
<name>T1K755_TETUR</name>
<dbReference type="InterPro" id="IPR000566">
    <property type="entry name" value="Lipocln_cytosolic_FA-bd_dom"/>
</dbReference>
<proteinExistence type="inferred from homology"/>
<dbReference type="EMBL" id="CAEY01001799">
    <property type="status" value="NOT_ANNOTATED_CDS"/>
    <property type="molecule type" value="Genomic_DNA"/>
</dbReference>
<reference evidence="4" key="2">
    <citation type="submission" date="2015-06" db="UniProtKB">
        <authorList>
            <consortium name="EnsemblMetazoa"/>
        </authorList>
    </citation>
    <scope>IDENTIFICATION</scope>
</reference>
<dbReference type="SUPFAM" id="SSF50814">
    <property type="entry name" value="Lipocalins"/>
    <property type="match status" value="1"/>
</dbReference>
<dbReference type="PANTHER" id="PTHR10612">
    <property type="entry name" value="APOLIPOPROTEIN D"/>
    <property type="match status" value="1"/>
</dbReference>
<reference evidence="5" key="1">
    <citation type="submission" date="2011-08" db="EMBL/GenBank/DDBJ databases">
        <authorList>
            <person name="Rombauts S."/>
        </authorList>
    </citation>
    <scope>NUCLEOTIDE SEQUENCE</scope>
    <source>
        <strain evidence="5">London</strain>
    </source>
</reference>
<dbReference type="GO" id="GO:0000302">
    <property type="term" value="P:response to reactive oxygen species"/>
    <property type="evidence" value="ECO:0007669"/>
    <property type="project" value="TreeGrafter"/>
</dbReference>
<dbReference type="PROSITE" id="PS00213">
    <property type="entry name" value="LIPOCALIN"/>
    <property type="match status" value="1"/>
</dbReference>
<dbReference type="AlphaFoldDB" id="T1K755"/>
<evidence type="ECO:0000256" key="2">
    <source>
        <dbReference type="SAM" id="SignalP"/>
    </source>
</evidence>
<comment type="similarity">
    <text evidence="1">Belongs to the calycin superfamily. Lipocalin family.</text>
</comment>
<sequence length="191" mass="21410">MKMIATLFFVFAVASSALGQCPISPTTPGSDIGKIAGRWYAIAAPTIDRFQETVTCVTEDFIFREDGNFDYTVLGTSLDGSKTRLHWLAERTESQNAFNLTDRSKSYQVTYNIVDTDYDNYLAIYSCFYLPGYTTIQTGMILSRTNTMNADKYAELTDLLVNEIGVASNTFGPIVQKDCKYWPVSSHDFQT</sequence>
<feature type="chain" id="PRO_5004580369" description="Lipocalin/cytosolic fatty-acid binding domain-containing protein" evidence="2">
    <location>
        <begin position="20"/>
        <end position="191"/>
    </location>
</feature>
<dbReference type="Pfam" id="PF00061">
    <property type="entry name" value="Lipocalin"/>
    <property type="match status" value="1"/>
</dbReference>
<keyword evidence="2" id="KW-0732">Signal</keyword>
<evidence type="ECO:0000313" key="5">
    <source>
        <dbReference type="Proteomes" id="UP000015104"/>
    </source>
</evidence>
<dbReference type="eggNOG" id="ENOG502SZN5">
    <property type="taxonomic scope" value="Eukaryota"/>
</dbReference>
<organism evidence="4 5">
    <name type="scientific">Tetranychus urticae</name>
    <name type="common">Two-spotted spider mite</name>
    <dbReference type="NCBI Taxonomy" id="32264"/>
    <lineage>
        <taxon>Eukaryota</taxon>
        <taxon>Metazoa</taxon>
        <taxon>Ecdysozoa</taxon>
        <taxon>Arthropoda</taxon>
        <taxon>Chelicerata</taxon>
        <taxon>Arachnida</taxon>
        <taxon>Acari</taxon>
        <taxon>Acariformes</taxon>
        <taxon>Trombidiformes</taxon>
        <taxon>Prostigmata</taxon>
        <taxon>Eleutherengona</taxon>
        <taxon>Raphignathae</taxon>
        <taxon>Tetranychoidea</taxon>
        <taxon>Tetranychidae</taxon>
        <taxon>Tetranychus</taxon>
    </lineage>
</organism>
<dbReference type="HOGENOM" id="CLU_127873_0_0_1"/>
<dbReference type="EnsemblMetazoa" id="tetur06g03020.1">
    <property type="protein sequence ID" value="tetur06g03020.1"/>
    <property type="gene ID" value="tetur06g03020"/>
</dbReference>
<evidence type="ECO:0000313" key="4">
    <source>
        <dbReference type="EnsemblMetazoa" id="tetur06g03020.1"/>
    </source>
</evidence>
<dbReference type="Gene3D" id="2.40.128.20">
    <property type="match status" value="1"/>
</dbReference>
<dbReference type="KEGG" id="tut:107360985"/>
<protein>
    <recommendedName>
        <fullName evidence="3">Lipocalin/cytosolic fatty-acid binding domain-containing protein</fullName>
    </recommendedName>
</protein>
<gene>
    <name evidence="4" type="primary">107360985</name>
</gene>
<dbReference type="InterPro" id="IPR012674">
    <property type="entry name" value="Calycin"/>
</dbReference>
<dbReference type="Proteomes" id="UP000015104">
    <property type="component" value="Unassembled WGS sequence"/>
</dbReference>
<feature type="domain" description="Lipocalin/cytosolic fatty-acid binding" evidence="3">
    <location>
        <begin position="36"/>
        <end position="166"/>
    </location>
</feature>
<feature type="signal peptide" evidence="2">
    <location>
        <begin position="1"/>
        <end position="19"/>
    </location>
</feature>
<dbReference type="InterPro" id="IPR022272">
    <property type="entry name" value="Lipocalin_CS"/>
</dbReference>
<evidence type="ECO:0000259" key="3">
    <source>
        <dbReference type="Pfam" id="PF00061"/>
    </source>
</evidence>
<dbReference type="OrthoDB" id="565904at2759"/>
<dbReference type="GO" id="GO:0006629">
    <property type="term" value="P:lipid metabolic process"/>
    <property type="evidence" value="ECO:0007669"/>
    <property type="project" value="TreeGrafter"/>
</dbReference>
<dbReference type="GO" id="GO:0005737">
    <property type="term" value="C:cytoplasm"/>
    <property type="evidence" value="ECO:0007669"/>
    <property type="project" value="TreeGrafter"/>
</dbReference>
<keyword evidence="5" id="KW-1185">Reference proteome</keyword>
<evidence type="ECO:0000256" key="1">
    <source>
        <dbReference type="RuleBase" id="RU003695"/>
    </source>
</evidence>
<accession>T1K755</accession>